<dbReference type="PROSITE" id="PS50215">
    <property type="entry name" value="ADAM_MEPRO"/>
    <property type="match status" value="1"/>
</dbReference>
<sequence>MEMLQLLAPNLVQKHYLQNGAEQIAAPYRAPGSEDRSIYQENNSSEHLGLITLRCTPRGLLQYRNGMHSAVEIEHCYYHGTVKDYPGAAAAFHTCNGVSGVIHIGNETFVIHPFYGGDLSQKHPHVIFEARTKQNKGCANSGNLDWRKNSRKTKHVTGLMGDPESILDARYRRNAEGSPLSKLFGAYGTEKKNSTGDSKIWDRVSDYSKLEDNRWFDEYVLKNVFEHGVRFKRDVREATKYVETALVLDKAMFEKRNGSTRSDVIHDAIQVANIADLVGISGLWDLLISYGSDLISLDGNVHQPHKMSLNLRKSNIRFLLLFLQYYRALNTRISIVYIETWQSVNKVTIDKNQDISRALLNFNDYTSRKMFKIDKDTSQLLT</sequence>
<proteinExistence type="predicted"/>
<gene>
    <name evidence="3" type="ORF">RUM44_006282</name>
</gene>
<evidence type="ECO:0000259" key="2">
    <source>
        <dbReference type="PROSITE" id="PS50215"/>
    </source>
</evidence>
<dbReference type="PANTHER" id="PTHR11905">
    <property type="entry name" value="ADAM A DISINTEGRIN AND METALLOPROTEASE DOMAIN"/>
    <property type="match status" value="1"/>
</dbReference>
<comment type="caution">
    <text evidence="1">Lacks conserved residue(s) required for the propagation of feature annotation.</text>
</comment>
<evidence type="ECO:0000313" key="3">
    <source>
        <dbReference type="EMBL" id="KAK6619882.1"/>
    </source>
</evidence>
<dbReference type="InterPro" id="IPR024079">
    <property type="entry name" value="MetalloPept_cat_dom_sf"/>
</dbReference>
<comment type="caution">
    <text evidence="3">The sequence shown here is derived from an EMBL/GenBank/DDBJ whole genome shotgun (WGS) entry which is preliminary data.</text>
</comment>
<evidence type="ECO:0000256" key="1">
    <source>
        <dbReference type="PROSITE-ProRule" id="PRU00276"/>
    </source>
</evidence>
<dbReference type="PANTHER" id="PTHR11905:SF237">
    <property type="entry name" value="MIND-MELD, ISOFORM J"/>
    <property type="match status" value="1"/>
</dbReference>
<reference evidence="3 4" key="1">
    <citation type="submission" date="2023-09" db="EMBL/GenBank/DDBJ databases">
        <title>Genomes of two closely related lineages of the louse Polyplax serrata with different host specificities.</title>
        <authorList>
            <person name="Martinu J."/>
            <person name="Tarabai H."/>
            <person name="Stefka J."/>
            <person name="Hypsa V."/>
        </authorList>
    </citation>
    <scope>NUCLEOTIDE SEQUENCE [LARGE SCALE GENOMIC DNA]</scope>
    <source>
        <strain evidence="3">98ZLc_SE</strain>
    </source>
</reference>
<dbReference type="InterPro" id="IPR001590">
    <property type="entry name" value="Peptidase_M12B"/>
</dbReference>
<protein>
    <recommendedName>
        <fullName evidence="2">Peptidase M12B domain-containing protein</fullName>
    </recommendedName>
</protein>
<accession>A0ABR1AHV0</accession>
<keyword evidence="4" id="KW-1185">Reference proteome</keyword>
<dbReference type="Proteomes" id="UP001359485">
    <property type="component" value="Unassembled WGS sequence"/>
</dbReference>
<feature type="domain" description="Peptidase M12B" evidence="2">
    <location>
        <begin position="240"/>
        <end position="382"/>
    </location>
</feature>
<name>A0ABR1AHV0_POLSC</name>
<dbReference type="Pfam" id="PF01421">
    <property type="entry name" value="Reprolysin"/>
    <property type="match status" value="1"/>
</dbReference>
<dbReference type="Gene3D" id="3.40.390.10">
    <property type="entry name" value="Collagenase (Catalytic Domain)"/>
    <property type="match status" value="1"/>
</dbReference>
<dbReference type="SUPFAM" id="SSF55486">
    <property type="entry name" value="Metalloproteases ('zincins'), catalytic domain"/>
    <property type="match status" value="1"/>
</dbReference>
<evidence type="ECO:0000313" key="4">
    <source>
        <dbReference type="Proteomes" id="UP001359485"/>
    </source>
</evidence>
<dbReference type="EMBL" id="JAWJWF010000048">
    <property type="protein sequence ID" value="KAK6619882.1"/>
    <property type="molecule type" value="Genomic_DNA"/>
</dbReference>
<organism evidence="3 4">
    <name type="scientific">Polyplax serrata</name>
    <name type="common">Common mouse louse</name>
    <dbReference type="NCBI Taxonomy" id="468196"/>
    <lineage>
        <taxon>Eukaryota</taxon>
        <taxon>Metazoa</taxon>
        <taxon>Ecdysozoa</taxon>
        <taxon>Arthropoda</taxon>
        <taxon>Hexapoda</taxon>
        <taxon>Insecta</taxon>
        <taxon>Pterygota</taxon>
        <taxon>Neoptera</taxon>
        <taxon>Paraneoptera</taxon>
        <taxon>Psocodea</taxon>
        <taxon>Troctomorpha</taxon>
        <taxon>Phthiraptera</taxon>
        <taxon>Anoplura</taxon>
        <taxon>Polyplacidae</taxon>
        <taxon>Polyplax</taxon>
    </lineage>
</organism>